<proteinExistence type="predicted"/>
<evidence type="ECO:0000313" key="2">
    <source>
        <dbReference type="Proteomes" id="UP000216885"/>
    </source>
</evidence>
<gene>
    <name evidence="1" type="ORF">CAL20_14150</name>
</gene>
<protein>
    <submittedName>
        <fullName evidence="1">Uncharacterized protein</fullName>
    </submittedName>
</protein>
<name>A0A261U3L0_9BORD</name>
<accession>A0A261U3L0</accession>
<keyword evidence="2" id="KW-1185">Reference proteome</keyword>
<dbReference type="RefSeq" id="WP_094838161.1">
    <property type="nucleotide sequence ID" value="NZ_NEVQ01000013.1"/>
</dbReference>
<dbReference type="EMBL" id="NEVQ01000013">
    <property type="protein sequence ID" value="OZI56558.1"/>
    <property type="molecule type" value="Genomic_DNA"/>
</dbReference>
<dbReference type="AlphaFoldDB" id="A0A261U3L0"/>
<evidence type="ECO:0000313" key="1">
    <source>
        <dbReference type="EMBL" id="OZI56558.1"/>
    </source>
</evidence>
<dbReference type="Proteomes" id="UP000216885">
    <property type="component" value="Unassembled WGS sequence"/>
</dbReference>
<reference evidence="1 2" key="1">
    <citation type="submission" date="2017-05" db="EMBL/GenBank/DDBJ databases">
        <title>Complete and WGS of Bordetella genogroups.</title>
        <authorList>
            <person name="Spilker T."/>
            <person name="LiPuma J."/>
        </authorList>
    </citation>
    <scope>NUCLEOTIDE SEQUENCE [LARGE SCALE GENOMIC DNA]</scope>
    <source>
        <strain evidence="1 2">AU9919</strain>
    </source>
</reference>
<sequence>MKKGTGLFQVPFLLPGRPKTKNALSGGSKPKAQRGSFFICRAALPRPQTQKPLNIQRSALLPRAFVFCGDVARRAIATVD</sequence>
<comment type="caution">
    <text evidence="1">The sequence shown here is derived from an EMBL/GenBank/DDBJ whole genome shotgun (WGS) entry which is preliminary data.</text>
</comment>
<organism evidence="1 2">
    <name type="scientific">Bordetella genomosp. 4</name>
    <dbReference type="NCBI Taxonomy" id="463044"/>
    <lineage>
        <taxon>Bacteria</taxon>
        <taxon>Pseudomonadati</taxon>
        <taxon>Pseudomonadota</taxon>
        <taxon>Betaproteobacteria</taxon>
        <taxon>Burkholderiales</taxon>
        <taxon>Alcaligenaceae</taxon>
        <taxon>Bordetella</taxon>
    </lineage>
</organism>